<proteinExistence type="predicted"/>
<evidence type="ECO:0000256" key="1">
    <source>
        <dbReference type="SAM" id="Phobius"/>
    </source>
</evidence>
<evidence type="ECO:0008006" key="5">
    <source>
        <dbReference type="Google" id="ProtNLM"/>
    </source>
</evidence>
<reference evidence="4" key="3">
    <citation type="submission" date="2025-04" db="UniProtKB">
        <authorList>
            <consortium name="RefSeq"/>
        </authorList>
    </citation>
    <scope>IDENTIFICATION</scope>
    <source>
        <strain evidence="4">CBS 781.70</strain>
    </source>
</reference>
<dbReference type="Pfam" id="PF10311">
    <property type="entry name" value="Ilm1"/>
    <property type="match status" value="1"/>
</dbReference>
<dbReference type="OrthoDB" id="5299849at2759"/>
<sequence length="168" mass="18721">MALISSFTLIRVVSVFHIFLAFVLLQNPQKVADHDLVFFLGEATHMPHATSAFSKPSHASAFLAVILAFLGVVDLSAVSMPTVLAMQYWAVQVPVRLAFLFGLTALTYMMKPLGDSKTRAFGQDLKNSVVFTWAFTELLLWYWIYSANREERKMLVVQRGSDGETAAT</sequence>
<keyword evidence="3" id="KW-1185">Reference proteome</keyword>
<protein>
    <recommendedName>
        <fullName evidence="5">Increased loss of mitochondrial DNA protein 1</fullName>
    </recommendedName>
</protein>
<dbReference type="EMBL" id="ML975151">
    <property type="protein sequence ID" value="KAF1815831.1"/>
    <property type="molecule type" value="Genomic_DNA"/>
</dbReference>
<keyword evidence="1" id="KW-0812">Transmembrane</keyword>
<name>A0A6G1GD59_9PEZI</name>
<evidence type="ECO:0000313" key="3">
    <source>
        <dbReference type="Proteomes" id="UP000504638"/>
    </source>
</evidence>
<feature type="transmembrane region" description="Helical" evidence="1">
    <location>
        <begin position="86"/>
        <end position="108"/>
    </location>
</feature>
<dbReference type="AlphaFoldDB" id="A0A6G1GD59"/>
<evidence type="ECO:0000313" key="2">
    <source>
        <dbReference type="EMBL" id="KAF1815831.1"/>
    </source>
</evidence>
<reference evidence="2 4" key="1">
    <citation type="submission" date="2020-01" db="EMBL/GenBank/DDBJ databases">
        <authorList>
            <consortium name="DOE Joint Genome Institute"/>
            <person name="Haridas S."/>
            <person name="Albert R."/>
            <person name="Binder M."/>
            <person name="Bloem J."/>
            <person name="Labutti K."/>
            <person name="Salamov A."/>
            <person name="Andreopoulos B."/>
            <person name="Baker S.E."/>
            <person name="Barry K."/>
            <person name="Bills G."/>
            <person name="Bluhm B.H."/>
            <person name="Cannon C."/>
            <person name="Castanera R."/>
            <person name="Culley D.E."/>
            <person name="Daum C."/>
            <person name="Ezra D."/>
            <person name="Gonzalez J.B."/>
            <person name="Henrissat B."/>
            <person name="Kuo A."/>
            <person name="Liang C."/>
            <person name="Lipzen A."/>
            <person name="Lutzoni F."/>
            <person name="Magnuson J."/>
            <person name="Mondo S."/>
            <person name="Nolan M."/>
            <person name="Ohm R."/>
            <person name="Pangilinan J."/>
            <person name="Park H.-J."/>
            <person name="Ramirez L."/>
            <person name="Alfaro M."/>
            <person name="Sun H."/>
            <person name="Tritt A."/>
            <person name="Yoshinaga Y."/>
            <person name="Zwiers L.-H."/>
            <person name="Turgeon B.G."/>
            <person name="Goodwin S.B."/>
            <person name="Spatafora J.W."/>
            <person name="Crous P.W."/>
            <person name="Grigoriev I.V."/>
        </authorList>
    </citation>
    <scope>NUCLEOTIDE SEQUENCE</scope>
    <source>
        <strain evidence="2 4">CBS 781.70</strain>
    </source>
</reference>
<accession>A0A6G1GD59</accession>
<keyword evidence="1" id="KW-0472">Membrane</keyword>
<feature type="transmembrane region" description="Helical" evidence="1">
    <location>
        <begin position="129"/>
        <end position="145"/>
    </location>
</feature>
<dbReference type="PANTHER" id="PTHR28029">
    <property type="entry name" value="PROTEIN ILM1"/>
    <property type="match status" value="1"/>
</dbReference>
<feature type="transmembrane region" description="Helical" evidence="1">
    <location>
        <begin position="6"/>
        <end position="25"/>
    </location>
</feature>
<evidence type="ECO:0000313" key="4">
    <source>
        <dbReference type="RefSeq" id="XP_033537462.1"/>
    </source>
</evidence>
<dbReference type="RefSeq" id="XP_033537462.1">
    <property type="nucleotide sequence ID" value="XM_033674313.1"/>
</dbReference>
<gene>
    <name evidence="2 4" type="ORF">P152DRAFT_197844</name>
</gene>
<dbReference type="GeneID" id="54414883"/>
<dbReference type="PANTHER" id="PTHR28029:SF1">
    <property type="entry name" value="PROTEIN ILM1"/>
    <property type="match status" value="1"/>
</dbReference>
<keyword evidence="1" id="KW-1133">Transmembrane helix</keyword>
<dbReference type="InterPro" id="IPR018815">
    <property type="entry name" value="Incr_loss_mito_DNA_1"/>
</dbReference>
<feature type="transmembrane region" description="Helical" evidence="1">
    <location>
        <begin position="61"/>
        <end position="80"/>
    </location>
</feature>
<dbReference type="Proteomes" id="UP000504638">
    <property type="component" value="Unplaced"/>
</dbReference>
<organism evidence="2">
    <name type="scientific">Eremomyces bilateralis CBS 781.70</name>
    <dbReference type="NCBI Taxonomy" id="1392243"/>
    <lineage>
        <taxon>Eukaryota</taxon>
        <taxon>Fungi</taxon>
        <taxon>Dikarya</taxon>
        <taxon>Ascomycota</taxon>
        <taxon>Pezizomycotina</taxon>
        <taxon>Dothideomycetes</taxon>
        <taxon>Dothideomycetes incertae sedis</taxon>
        <taxon>Eremomycetales</taxon>
        <taxon>Eremomycetaceae</taxon>
        <taxon>Eremomyces</taxon>
    </lineage>
</organism>
<reference evidence="4" key="2">
    <citation type="submission" date="2020-04" db="EMBL/GenBank/DDBJ databases">
        <authorList>
            <consortium name="NCBI Genome Project"/>
        </authorList>
    </citation>
    <scope>NUCLEOTIDE SEQUENCE</scope>
    <source>
        <strain evidence="4">CBS 781.70</strain>
    </source>
</reference>